<feature type="domain" description="TMEM205-like" evidence="6">
    <location>
        <begin position="8"/>
        <end position="117"/>
    </location>
</feature>
<keyword evidence="4 5" id="KW-0472">Membrane</keyword>
<dbReference type="RefSeq" id="WP_137624468.1">
    <property type="nucleotide sequence ID" value="NZ_NXLY01000018.1"/>
</dbReference>
<feature type="transmembrane region" description="Helical" evidence="5">
    <location>
        <begin position="87"/>
        <end position="106"/>
    </location>
</feature>
<evidence type="ECO:0000256" key="3">
    <source>
        <dbReference type="ARBA" id="ARBA00022989"/>
    </source>
</evidence>
<keyword evidence="3 5" id="KW-1133">Transmembrane helix</keyword>
<comment type="subcellular location">
    <subcellularLocation>
        <location evidence="1">Membrane</location>
    </subcellularLocation>
</comment>
<evidence type="ECO:0000313" key="8">
    <source>
        <dbReference type="Proteomes" id="UP000309584"/>
    </source>
</evidence>
<dbReference type="EMBL" id="NXLY01000018">
    <property type="protein sequence ID" value="TKX33358.1"/>
    <property type="molecule type" value="Genomic_DNA"/>
</dbReference>
<accession>A0ABY2THN4</accession>
<dbReference type="Pfam" id="PF13664">
    <property type="entry name" value="DUF4149"/>
    <property type="match status" value="1"/>
</dbReference>
<evidence type="ECO:0000313" key="7">
    <source>
        <dbReference type="EMBL" id="TKX33358.1"/>
    </source>
</evidence>
<proteinExistence type="predicted"/>
<reference evidence="7 8" key="1">
    <citation type="submission" date="2018-05" db="EMBL/GenBank/DDBJ databases">
        <title>Novel Campyloabacter and Helicobacter Species and Strains.</title>
        <authorList>
            <person name="Mannion A.J."/>
            <person name="Shen Z."/>
            <person name="Fox J.G."/>
        </authorList>
    </citation>
    <scope>NUCLEOTIDE SEQUENCE [LARGE SCALE GENOMIC DNA]</scope>
    <source>
        <strain evidence="8">MIT10-5678</strain>
    </source>
</reference>
<organism evidence="7 8">
    <name type="scientific">Campylobacter taeniopygiae</name>
    <dbReference type="NCBI Taxonomy" id="2510188"/>
    <lineage>
        <taxon>Bacteria</taxon>
        <taxon>Pseudomonadati</taxon>
        <taxon>Campylobacterota</taxon>
        <taxon>Epsilonproteobacteria</taxon>
        <taxon>Campylobacterales</taxon>
        <taxon>Campylobacteraceae</taxon>
        <taxon>Campylobacter</taxon>
    </lineage>
</organism>
<keyword evidence="8" id="KW-1185">Reference proteome</keyword>
<sequence length="156" mass="17901">MKAVNLFLLAAMIGIELILGIVVAPVIFYPQNFIGDGILSHYQSGILMTQIFIKMGYLLLIVSTINILFEIFSYFREKFNFKIKFSKLMLSLIILILSLVFVFYFTEQIISMQKLGEQATTSTEFTSIHSASEITLKIILVSQIFLYFLSFKIEKK</sequence>
<evidence type="ECO:0000256" key="5">
    <source>
        <dbReference type="SAM" id="Phobius"/>
    </source>
</evidence>
<feature type="transmembrane region" description="Helical" evidence="5">
    <location>
        <begin position="7"/>
        <end position="31"/>
    </location>
</feature>
<dbReference type="Proteomes" id="UP000309584">
    <property type="component" value="Unassembled WGS sequence"/>
</dbReference>
<feature type="transmembrane region" description="Helical" evidence="5">
    <location>
        <begin position="51"/>
        <end position="75"/>
    </location>
</feature>
<evidence type="ECO:0000256" key="2">
    <source>
        <dbReference type="ARBA" id="ARBA00022692"/>
    </source>
</evidence>
<name>A0ABY2THN4_9BACT</name>
<protein>
    <submittedName>
        <fullName evidence="7">DUF4149 domain-containing protein</fullName>
    </submittedName>
</protein>
<comment type="caution">
    <text evidence="7">The sequence shown here is derived from an EMBL/GenBank/DDBJ whole genome shotgun (WGS) entry which is preliminary data.</text>
</comment>
<evidence type="ECO:0000256" key="4">
    <source>
        <dbReference type="ARBA" id="ARBA00023136"/>
    </source>
</evidence>
<dbReference type="InterPro" id="IPR025423">
    <property type="entry name" value="TMEM205-like"/>
</dbReference>
<evidence type="ECO:0000259" key="6">
    <source>
        <dbReference type="Pfam" id="PF13664"/>
    </source>
</evidence>
<evidence type="ECO:0000256" key="1">
    <source>
        <dbReference type="ARBA" id="ARBA00004370"/>
    </source>
</evidence>
<feature type="transmembrane region" description="Helical" evidence="5">
    <location>
        <begin position="134"/>
        <end position="151"/>
    </location>
</feature>
<gene>
    <name evidence="7" type="ORF">CQA75_08005</name>
</gene>
<keyword evidence="2 5" id="KW-0812">Transmembrane</keyword>